<organism evidence="5 6">
    <name type="scientific">Niastella caeni</name>
    <dbReference type="NCBI Taxonomy" id="2569763"/>
    <lineage>
        <taxon>Bacteria</taxon>
        <taxon>Pseudomonadati</taxon>
        <taxon>Bacteroidota</taxon>
        <taxon>Chitinophagia</taxon>
        <taxon>Chitinophagales</taxon>
        <taxon>Chitinophagaceae</taxon>
        <taxon>Niastella</taxon>
    </lineage>
</organism>
<dbReference type="Proteomes" id="UP000306918">
    <property type="component" value="Unassembled WGS sequence"/>
</dbReference>
<keyword evidence="6" id="KW-1185">Reference proteome</keyword>
<name>A0A4S8HIB7_9BACT</name>
<proteinExistence type="predicted"/>
<evidence type="ECO:0000256" key="2">
    <source>
        <dbReference type="ARBA" id="ARBA00023125"/>
    </source>
</evidence>
<feature type="domain" description="HTH araC/xylS-type" evidence="4">
    <location>
        <begin position="18"/>
        <end position="116"/>
    </location>
</feature>
<evidence type="ECO:0000259" key="4">
    <source>
        <dbReference type="PROSITE" id="PS01124"/>
    </source>
</evidence>
<sequence>MVVNCEERFSIYVLKATVEIKEYIDRHPLAWITVNEHAVRQRVNRKDLQKCFKQQYGKKISEYQKLKRIDAACEMLLAAKMTKKEIAALCGYSNQNNFSNAFKKVKNMSPQAWQKKYGTS</sequence>
<protein>
    <submittedName>
        <fullName evidence="5">Helix-turn-helix transcriptional regulator</fullName>
    </submittedName>
</protein>
<keyword evidence="1" id="KW-0805">Transcription regulation</keyword>
<dbReference type="GO" id="GO:0043565">
    <property type="term" value="F:sequence-specific DNA binding"/>
    <property type="evidence" value="ECO:0007669"/>
    <property type="project" value="InterPro"/>
</dbReference>
<dbReference type="AlphaFoldDB" id="A0A4S8HIB7"/>
<dbReference type="PANTHER" id="PTHR43280:SF27">
    <property type="entry name" value="TRANSCRIPTIONAL REGULATOR MTLR"/>
    <property type="match status" value="1"/>
</dbReference>
<evidence type="ECO:0000313" key="5">
    <source>
        <dbReference type="EMBL" id="THU34745.1"/>
    </source>
</evidence>
<reference evidence="5 6" key="1">
    <citation type="submission" date="2019-04" db="EMBL/GenBank/DDBJ databases">
        <title>Niastella caeni sp. nov., isolated from activated sludge.</title>
        <authorList>
            <person name="Sheng M."/>
        </authorList>
    </citation>
    <scope>NUCLEOTIDE SEQUENCE [LARGE SCALE GENOMIC DNA]</scope>
    <source>
        <strain evidence="5 6">HX-2-15</strain>
    </source>
</reference>
<dbReference type="SMART" id="SM00342">
    <property type="entry name" value="HTH_ARAC"/>
    <property type="match status" value="1"/>
</dbReference>
<comment type="caution">
    <text evidence="5">The sequence shown here is derived from an EMBL/GenBank/DDBJ whole genome shotgun (WGS) entry which is preliminary data.</text>
</comment>
<dbReference type="EMBL" id="STFF01000007">
    <property type="protein sequence ID" value="THU34745.1"/>
    <property type="molecule type" value="Genomic_DNA"/>
</dbReference>
<dbReference type="SUPFAM" id="SSF46689">
    <property type="entry name" value="Homeodomain-like"/>
    <property type="match status" value="1"/>
</dbReference>
<keyword evidence="2" id="KW-0238">DNA-binding</keyword>
<accession>A0A4S8HIB7</accession>
<evidence type="ECO:0000313" key="6">
    <source>
        <dbReference type="Proteomes" id="UP000306918"/>
    </source>
</evidence>
<keyword evidence="3" id="KW-0804">Transcription</keyword>
<dbReference type="Gene3D" id="1.10.10.60">
    <property type="entry name" value="Homeodomain-like"/>
    <property type="match status" value="1"/>
</dbReference>
<dbReference type="PANTHER" id="PTHR43280">
    <property type="entry name" value="ARAC-FAMILY TRANSCRIPTIONAL REGULATOR"/>
    <property type="match status" value="1"/>
</dbReference>
<gene>
    <name evidence="5" type="ORF">FAM09_22370</name>
</gene>
<evidence type="ECO:0000256" key="3">
    <source>
        <dbReference type="ARBA" id="ARBA00023163"/>
    </source>
</evidence>
<dbReference type="GO" id="GO:0003700">
    <property type="term" value="F:DNA-binding transcription factor activity"/>
    <property type="evidence" value="ECO:0007669"/>
    <property type="project" value="InterPro"/>
</dbReference>
<dbReference type="InterPro" id="IPR018060">
    <property type="entry name" value="HTH_AraC"/>
</dbReference>
<dbReference type="Pfam" id="PF12833">
    <property type="entry name" value="HTH_18"/>
    <property type="match status" value="1"/>
</dbReference>
<dbReference type="InterPro" id="IPR009057">
    <property type="entry name" value="Homeodomain-like_sf"/>
</dbReference>
<dbReference type="PROSITE" id="PS01124">
    <property type="entry name" value="HTH_ARAC_FAMILY_2"/>
    <property type="match status" value="1"/>
</dbReference>
<dbReference type="OrthoDB" id="9779074at2"/>
<evidence type="ECO:0000256" key="1">
    <source>
        <dbReference type="ARBA" id="ARBA00023015"/>
    </source>
</evidence>